<dbReference type="Pfam" id="PF03583">
    <property type="entry name" value="LIP"/>
    <property type="match status" value="1"/>
</dbReference>
<keyword evidence="1" id="KW-0732">Signal</keyword>
<accession>A0A4U8W6F4</accession>
<organism evidence="2 3">
    <name type="scientific">Nocardia cyriacigeorgica</name>
    <dbReference type="NCBI Taxonomy" id="135487"/>
    <lineage>
        <taxon>Bacteria</taxon>
        <taxon>Bacillati</taxon>
        <taxon>Actinomycetota</taxon>
        <taxon>Actinomycetes</taxon>
        <taxon>Mycobacteriales</taxon>
        <taxon>Nocardiaceae</taxon>
        <taxon>Nocardia</taxon>
    </lineage>
</organism>
<protein>
    <submittedName>
        <fullName evidence="2">Secretory lipase</fullName>
    </submittedName>
</protein>
<feature type="chain" id="PRO_5020581466" evidence="1">
    <location>
        <begin position="23"/>
        <end position="241"/>
    </location>
</feature>
<dbReference type="InterPro" id="IPR005152">
    <property type="entry name" value="Lipase_secreted"/>
</dbReference>
<evidence type="ECO:0000313" key="3">
    <source>
        <dbReference type="Proteomes" id="UP000290439"/>
    </source>
</evidence>
<dbReference type="EMBL" id="LR215973">
    <property type="protein sequence ID" value="VFB01737.1"/>
    <property type="molecule type" value="Genomic_DNA"/>
</dbReference>
<evidence type="ECO:0000256" key="1">
    <source>
        <dbReference type="SAM" id="SignalP"/>
    </source>
</evidence>
<dbReference type="InterPro" id="IPR029058">
    <property type="entry name" value="AB_hydrolase_fold"/>
</dbReference>
<dbReference type="GO" id="GO:0004806">
    <property type="term" value="F:triacylglycerol lipase activity"/>
    <property type="evidence" value="ECO:0007669"/>
    <property type="project" value="InterPro"/>
</dbReference>
<evidence type="ECO:0000313" key="2">
    <source>
        <dbReference type="EMBL" id="VFB01737.1"/>
    </source>
</evidence>
<proteinExistence type="predicted"/>
<dbReference type="PANTHER" id="PTHR34853">
    <property type="match status" value="1"/>
</dbReference>
<dbReference type="GO" id="GO:0016042">
    <property type="term" value="P:lipid catabolic process"/>
    <property type="evidence" value="ECO:0007669"/>
    <property type="project" value="InterPro"/>
</dbReference>
<dbReference type="Gene3D" id="3.40.50.1820">
    <property type="entry name" value="alpha/beta hydrolase"/>
    <property type="match status" value="1"/>
</dbReference>
<sequence>MRSRARSVIAALASALAVGAGAISAPHAWTQPVTEVVGAGQGDQCASSTPLAQLIHFEPPVNLIFEYDVVALYSLLSRGMAASYPQVRPVLDAELNDTGKAILRDSESKCAMPVGMAQNHPHTAQWTSSGQALTAVIDRNPVLRAAFAEQRVGSLTPSAPVLIASAKNDEGALFPPTHATAADWCGGGAAVQLEANSSIPPMTGLAGTHVLAFFPALDASQQWITDRLAGRPAPSNCGALP</sequence>
<feature type="signal peptide" evidence="1">
    <location>
        <begin position="1"/>
        <end position="22"/>
    </location>
</feature>
<reference evidence="2 3" key="1">
    <citation type="submission" date="2019-02" db="EMBL/GenBank/DDBJ databases">
        <authorList>
            <consortium name="Pathogen Informatics"/>
        </authorList>
    </citation>
    <scope>NUCLEOTIDE SEQUENCE [LARGE SCALE GENOMIC DNA]</scope>
    <source>
        <strain evidence="2 3">3012STDY6756504</strain>
    </source>
</reference>
<dbReference type="Gene3D" id="1.10.260.130">
    <property type="match status" value="1"/>
</dbReference>
<gene>
    <name evidence="2" type="ORF">NCTC10797_05561</name>
</gene>
<name>A0A4U8W6F4_9NOCA</name>
<dbReference type="PANTHER" id="PTHR34853:SF1">
    <property type="entry name" value="LIPASE 5"/>
    <property type="match status" value="1"/>
</dbReference>
<dbReference type="AlphaFoldDB" id="A0A4U8W6F4"/>
<dbReference type="Proteomes" id="UP000290439">
    <property type="component" value="Chromosome"/>
</dbReference>
<dbReference type="RefSeq" id="WP_165448990.1">
    <property type="nucleotide sequence ID" value="NZ_LR215973.1"/>
</dbReference>